<dbReference type="EMBL" id="VAHF01000006">
    <property type="protein sequence ID" value="TXG59600.1"/>
    <property type="molecule type" value="Genomic_DNA"/>
</dbReference>
<dbReference type="InterPro" id="IPR054722">
    <property type="entry name" value="PolX-like_BBD"/>
</dbReference>
<feature type="compositionally biased region" description="Polar residues" evidence="1">
    <location>
        <begin position="89"/>
        <end position="103"/>
    </location>
</feature>
<proteinExistence type="predicted"/>
<feature type="domain" description="Retrovirus-related Pol polyprotein from transposon TNT 1-94-like beta-barrel" evidence="3">
    <location>
        <begin position="510"/>
        <end position="583"/>
    </location>
</feature>
<protein>
    <submittedName>
        <fullName evidence="4">Uncharacterized protein</fullName>
    </submittedName>
</protein>
<feature type="region of interest" description="Disordered" evidence="1">
    <location>
        <begin position="70"/>
        <end position="121"/>
    </location>
</feature>
<dbReference type="PANTHER" id="PTHR34222">
    <property type="entry name" value="GAG_PRE-INTEGRS DOMAIN-CONTAINING PROTEIN"/>
    <property type="match status" value="1"/>
</dbReference>
<evidence type="ECO:0000259" key="2">
    <source>
        <dbReference type="Pfam" id="PF14244"/>
    </source>
</evidence>
<keyword evidence="5" id="KW-1185">Reference proteome</keyword>
<comment type="caution">
    <text evidence="4">The sequence shown here is derived from an EMBL/GenBank/DDBJ whole genome shotgun (WGS) entry which is preliminary data.</text>
</comment>
<sequence>MTIRNRFPQHNQTRSSGADKSTHKCVHCNKSGHTKDCCFELVGYPEWWDHNRKKNSKKISTAAVAKIETKDDDASKTSSMAAAIGNGDGNQDISNLNTSGRISDTSRDHPQTVSVNPEESELDLSVLSLDSNGDEHPEVEVVAQSPSMPSAPNTPNQLLAAEDVLEPFKKLPPRHNREEGHIGFLMSESLDTTVQTGVRLEGVTTFRSDLTPIMSGGRVTSVLLNGRNFASWSRALKLFIGGRGKVSWLLGNSPRPADNDLKVDQWDIDNYQILGWMFGSMEPQIFNMLMYHETVESLWTALTSMYAHSINEARLFELYQETRWDEMAQYEPVSEYGKTASVAVKRLDRLHTYFFLMGLKPEFEHLRTQILNSSPMPSLMDIFAIVDGDERRRLISSLIPKVASGGNSDQMAFATSSRPSGSRPSDGRRYCHHCGNIGYLKDTCWKLYPEMRAQFQRAQPNSRTDLQAQMTLLMSQRSTPTPPIFSTASTTTILSGTTTASHVHSGSPSWILDYGANDHMTGELSLFSSPLVPTNASVRVADGSITAISSKGDVRLSSDITPSSVLHVPKIAFNLLSVSCIAKSFDCAVIFLPDHCFLQDRTSKRIFGRGYEHEGLYYFGDP</sequence>
<dbReference type="AlphaFoldDB" id="A0A5C7HRJ8"/>
<dbReference type="Proteomes" id="UP000323000">
    <property type="component" value="Chromosome 6"/>
</dbReference>
<dbReference type="OrthoDB" id="1690976at2759"/>
<dbReference type="Pfam" id="PF22936">
    <property type="entry name" value="Pol_BBD"/>
    <property type="match status" value="1"/>
</dbReference>
<evidence type="ECO:0000259" key="3">
    <source>
        <dbReference type="Pfam" id="PF22936"/>
    </source>
</evidence>
<dbReference type="InterPro" id="IPR029472">
    <property type="entry name" value="Copia-like_N"/>
</dbReference>
<feature type="domain" description="Retrotransposon Copia-like N-terminal" evidence="2">
    <location>
        <begin position="215"/>
        <end position="256"/>
    </location>
</feature>
<feature type="compositionally biased region" description="Polar residues" evidence="1">
    <location>
        <begin position="8"/>
        <end position="19"/>
    </location>
</feature>
<evidence type="ECO:0000313" key="4">
    <source>
        <dbReference type="EMBL" id="TXG59600.1"/>
    </source>
</evidence>
<reference evidence="5" key="1">
    <citation type="journal article" date="2019" name="Gigascience">
        <title>De novo genome assembly of the endangered Acer yangbiense, a plant species with extremely small populations endemic to Yunnan Province, China.</title>
        <authorList>
            <person name="Yang J."/>
            <person name="Wariss H.M."/>
            <person name="Tao L."/>
            <person name="Zhang R."/>
            <person name="Yun Q."/>
            <person name="Hollingsworth P."/>
            <person name="Dao Z."/>
            <person name="Luo G."/>
            <person name="Guo H."/>
            <person name="Ma Y."/>
            <person name="Sun W."/>
        </authorList>
    </citation>
    <scope>NUCLEOTIDE SEQUENCE [LARGE SCALE GENOMIC DNA]</scope>
    <source>
        <strain evidence="5">cv. Malutang</strain>
    </source>
</reference>
<evidence type="ECO:0000256" key="1">
    <source>
        <dbReference type="SAM" id="MobiDB-lite"/>
    </source>
</evidence>
<evidence type="ECO:0000313" key="5">
    <source>
        <dbReference type="Proteomes" id="UP000323000"/>
    </source>
</evidence>
<dbReference type="PANTHER" id="PTHR34222:SF79">
    <property type="entry name" value="RETROVIRUS-RELATED POL POLYPROTEIN FROM TRANSPOSON TNT 1-94"/>
    <property type="match status" value="1"/>
</dbReference>
<name>A0A5C7HRJ8_9ROSI</name>
<organism evidence="4 5">
    <name type="scientific">Acer yangbiense</name>
    <dbReference type="NCBI Taxonomy" id="1000413"/>
    <lineage>
        <taxon>Eukaryota</taxon>
        <taxon>Viridiplantae</taxon>
        <taxon>Streptophyta</taxon>
        <taxon>Embryophyta</taxon>
        <taxon>Tracheophyta</taxon>
        <taxon>Spermatophyta</taxon>
        <taxon>Magnoliopsida</taxon>
        <taxon>eudicotyledons</taxon>
        <taxon>Gunneridae</taxon>
        <taxon>Pentapetalae</taxon>
        <taxon>rosids</taxon>
        <taxon>malvids</taxon>
        <taxon>Sapindales</taxon>
        <taxon>Sapindaceae</taxon>
        <taxon>Hippocastanoideae</taxon>
        <taxon>Acereae</taxon>
        <taxon>Acer</taxon>
    </lineage>
</organism>
<dbReference type="Pfam" id="PF14244">
    <property type="entry name" value="Retrotran_gag_3"/>
    <property type="match status" value="1"/>
</dbReference>
<feature type="region of interest" description="Disordered" evidence="1">
    <location>
        <begin position="1"/>
        <end position="24"/>
    </location>
</feature>
<accession>A0A5C7HRJ8</accession>
<gene>
    <name evidence="4" type="ORF">EZV62_014173</name>
</gene>